<evidence type="ECO:0000313" key="2">
    <source>
        <dbReference type="Proteomes" id="UP000308267"/>
    </source>
</evidence>
<sequence>MIGEGSVNPRHIHCGWEAWIYRLVNVRKSCIQSERKRTFWRSSFLKSSKRLSCWSDKKYPERLSSTNSFASYATAIASEFTPIEMFCSTSDRCMRHLNCCRLPRFTTVYWIMSFDARRV</sequence>
<dbReference type="EMBL" id="SJOL01009080">
    <property type="protein sequence ID" value="TGZ58887.1"/>
    <property type="molecule type" value="Genomic_DNA"/>
</dbReference>
<accession>A0A4S2LEX2</accession>
<dbReference type="AlphaFoldDB" id="A0A4S2LEX2"/>
<name>A0A4S2LEX2_OPIFE</name>
<keyword evidence="2" id="KW-1185">Reference proteome</keyword>
<dbReference type="Proteomes" id="UP000308267">
    <property type="component" value="Unassembled WGS sequence"/>
</dbReference>
<protein>
    <submittedName>
        <fullName evidence="1">Uncharacterized protein</fullName>
    </submittedName>
</protein>
<comment type="caution">
    <text evidence="1">The sequence shown here is derived from an EMBL/GenBank/DDBJ whole genome shotgun (WGS) entry which is preliminary data.</text>
</comment>
<organism evidence="1 2">
    <name type="scientific">Opisthorchis felineus</name>
    <dbReference type="NCBI Taxonomy" id="147828"/>
    <lineage>
        <taxon>Eukaryota</taxon>
        <taxon>Metazoa</taxon>
        <taxon>Spiralia</taxon>
        <taxon>Lophotrochozoa</taxon>
        <taxon>Platyhelminthes</taxon>
        <taxon>Trematoda</taxon>
        <taxon>Digenea</taxon>
        <taxon>Opisthorchiida</taxon>
        <taxon>Opisthorchiata</taxon>
        <taxon>Opisthorchiidae</taxon>
        <taxon>Opisthorchis</taxon>
    </lineage>
</organism>
<evidence type="ECO:0000313" key="1">
    <source>
        <dbReference type="EMBL" id="TGZ58887.1"/>
    </source>
</evidence>
<proteinExistence type="predicted"/>
<reference evidence="1 2" key="1">
    <citation type="journal article" date="2019" name="BMC Genomics">
        <title>New insights from Opisthorchis felineus genome: update on genomics of the epidemiologically important liver flukes.</title>
        <authorList>
            <person name="Ershov N.I."/>
            <person name="Mordvinov V.A."/>
            <person name="Prokhortchouk E.B."/>
            <person name="Pakharukova M.Y."/>
            <person name="Gunbin K.V."/>
            <person name="Ustyantsev K."/>
            <person name="Genaev M.A."/>
            <person name="Blinov A.G."/>
            <person name="Mazur A."/>
            <person name="Boulygina E."/>
            <person name="Tsygankova S."/>
            <person name="Khrameeva E."/>
            <person name="Chekanov N."/>
            <person name="Fan G."/>
            <person name="Xiao A."/>
            <person name="Zhang H."/>
            <person name="Xu X."/>
            <person name="Yang H."/>
            <person name="Solovyev V."/>
            <person name="Lee S.M."/>
            <person name="Liu X."/>
            <person name="Afonnikov D.A."/>
            <person name="Skryabin K.G."/>
        </authorList>
    </citation>
    <scope>NUCLEOTIDE SEQUENCE [LARGE SCALE GENOMIC DNA]</scope>
    <source>
        <strain evidence="1">AK-0245</strain>
        <tissue evidence="1">Whole organism</tissue>
    </source>
</reference>
<gene>
    <name evidence="1" type="ORF">CRM22_009384</name>
</gene>